<keyword evidence="4" id="KW-0813">Transport</keyword>
<dbReference type="GO" id="GO:0016887">
    <property type="term" value="F:ATP hydrolysis activity"/>
    <property type="evidence" value="ECO:0007669"/>
    <property type="project" value="InterPro"/>
</dbReference>
<dbReference type="PROSITE" id="PS00211">
    <property type="entry name" value="ABC_TRANSPORTER_1"/>
    <property type="match status" value="1"/>
</dbReference>
<evidence type="ECO:0000256" key="15">
    <source>
        <dbReference type="ARBA" id="ARBA00047640"/>
    </source>
</evidence>
<dbReference type="PANTHER" id="PTHR43776:SF15">
    <property type="entry name" value="GLUTATHIONE IMPORT ATP-BINDING PROTEIN GSIA"/>
    <property type="match status" value="1"/>
</dbReference>
<sequence length="257" mass="28047">MLDIQNLKVVYGTGRLRVEAVKDVSFHVETGASYGLVGESGSGKSTVLRAICGLAPISAGRVLVDGQEVKSPRDKAFYRTVQMVFQDPYASLHPRHTVDRTLSEPLAIHGEKDAEARILQALREVGLGPSFRFRYPHQLSGGQRQRIAIARALILRPKVLLLDEPTSALDASVQAEILNLLDDLRRRMGLTYILVSHDLAVVAHLCDRLLVMRHGEGVEETTAAALRSGQASNSYTRELIEASRGFSRDAAKAAAAI</sequence>
<dbReference type="InterPro" id="IPR050319">
    <property type="entry name" value="ABC_transp_ATP-bind"/>
</dbReference>
<accession>A0A5P9K0E2</accession>
<evidence type="ECO:0000256" key="11">
    <source>
        <dbReference type="ARBA" id="ARBA00037530"/>
    </source>
</evidence>
<dbReference type="SMART" id="SM00382">
    <property type="entry name" value="AAA"/>
    <property type="match status" value="1"/>
</dbReference>
<dbReference type="PROSITE" id="PS50893">
    <property type="entry name" value="ABC_TRANSPORTER_2"/>
    <property type="match status" value="1"/>
</dbReference>
<dbReference type="RefSeq" id="WP_152587102.1">
    <property type="nucleotide sequence ID" value="NZ_CP045423.1"/>
</dbReference>
<dbReference type="EC" id="7.4.2.10" evidence="13"/>
<gene>
    <name evidence="17" type="ORF">GDR74_15295</name>
</gene>
<evidence type="ECO:0000313" key="17">
    <source>
        <dbReference type="EMBL" id="QFU17468.1"/>
    </source>
</evidence>
<evidence type="ECO:0000256" key="12">
    <source>
        <dbReference type="ARBA" id="ARBA00038416"/>
    </source>
</evidence>
<feature type="domain" description="ABC transporter" evidence="16">
    <location>
        <begin position="2"/>
        <end position="239"/>
    </location>
</feature>
<keyword evidence="8 17" id="KW-0067">ATP-binding</keyword>
<dbReference type="Gene3D" id="3.40.50.300">
    <property type="entry name" value="P-loop containing nucleotide triphosphate hydrolases"/>
    <property type="match status" value="1"/>
</dbReference>
<comment type="subunit">
    <text evidence="3">The complex is composed of two ATP-binding proteins (GsiA), two transmembrane proteins (GsiC and GsiD) and a solute-binding protein (GsiB).</text>
</comment>
<keyword evidence="7" id="KW-0547">Nucleotide-binding</keyword>
<dbReference type="PANTHER" id="PTHR43776">
    <property type="entry name" value="TRANSPORT ATP-BINDING PROTEIN"/>
    <property type="match status" value="1"/>
</dbReference>
<evidence type="ECO:0000256" key="4">
    <source>
        <dbReference type="ARBA" id="ARBA00022448"/>
    </source>
</evidence>
<organism evidence="17 18">
    <name type="scientific">Microvirga thermotolerans</name>
    <dbReference type="NCBI Taxonomy" id="2651334"/>
    <lineage>
        <taxon>Bacteria</taxon>
        <taxon>Pseudomonadati</taxon>
        <taxon>Pseudomonadota</taxon>
        <taxon>Alphaproteobacteria</taxon>
        <taxon>Hyphomicrobiales</taxon>
        <taxon>Methylobacteriaceae</taxon>
        <taxon>Microvirga</taxon>
    </lineage>
</organism>
<protein>
    <recommendedName>
        <fullName evidence="14">Glutathione import ATP-binding protein GsiA</fullName>
        <ecNumber evidence="13">7.4.2.10</ecNumber>
    </recommendedName>
</protein>
<evidence type="ECO:0000256" key="9">
    <source>
        <dbReference type="ARBA" id="ARBA00022967"/>
    </source>
</evidence>
<comment type="function">
    <text evidence="11">Part of the ABC transporter complex GsiABCD involved in glutathione import. Responsible for energy coupling to the transport system.</text>
</comment>
<keyword evidence="18" id="KW-1185">Reference proteome</keyword>
<keyword evidence="9" id="KW-1278">Translocase</keyword>
<evidence type="ECO:0000256" key="3">
    <source>
        <dbReference type="ARBA" id="ARBA00011469"/>
    </source>
</evidence>
<evidence type="ECO:0000256" key="2">
    <source>
        <dbReference type="ARBA" id="ARBA00004533"/>
    </source>
</evidence>
<evidence type="ECO:0000256" key="14">
    <source>
        <dbReference type="ARBA" id="ARBA00041187"/>
    </source>
</evidence>
<evidence type="ECO:0000313" key="18">
    <source>
        <dbReference type="Proteomes" id="UP000325614"/>
    </source>
</evidence>
<dbReference type="GO" id="GO:0055085">
    <property type="term" value="P:transmembrane transport"/>
    <property type="evidence" value="ECO:0007669"/>
    <property type="project" value="UniProtKB-ARBA"/>
</dbReference>
<dbReference type="GO" id="GO:0005524">
    <property type="term" value="F:ATP binding"/>
    <property type="evidence" value="ECO:0007669"/>
    <property type="project" value="UniProtKB-KW"/>
</dbReference>
<dbReference type="InterPro" id="IPR017871">
    <property type="entry name" value="ABC_transporter-like_CS"/>
</dbReference>
<evidence type="ECO:0000256" key="10">
    <source>
        <dbReference type="ARBA" id="ARBA00023136"/>
    </source>
</evidence>
<comment type="catalytic activity">
    <reaction evidence="15">
        <text>glutathione(out) + ATP + H2O = glutathione(in) + ADP + phosphate + H(+)</text>
        <dbReference type="Rhea" id="RHEA:29791"/>
        <dbReference type="ChEBI" id="CHEBI:15377"/>
        <dbReference type="ChEBI" id="CHEBI:15378"/>
        <dbReference type="ChEBI" id="CHEBI:30616"/>
        <dbReference type="ChEBI" id="CHEBI:43474"/>
        <dbReference type="ChEBI" id="CHEBI:57925"/>
        <dbReference type="ChEBI" id="CHEBI:456216"/>
        <dbReference type="EC" id="7.4.2.10"/>
    </reaction>
</comment>
<evidence type="ECO:0000256" key="6">
    <source>
        <dbReference type="ARBA" id="ARBA00022519"/>
    </source>
</evidence>
<dbReference type="CDD" id="cd03257">
    <property type="entry name" value="ABC_NikE_OppD_transporters"/>
    <property type="match status" value="1"/>
</dbReference>
<dbReference type="KEGG" id="mico:GDR74_15295"/>
<dbReference type="InterPro" id="IPR003439">
    <property type="entry name" value="ABC_transporter-like_ATP-bd"/>
</dbReference>
<dbReference type="InterPro" id="IPR003593">
    <property type="entry name" value="AAA+_ATPase"/>
</dbReference>
<evidence type="ECO:0000256" key="13">
    <source>
        <dbReference type="ARBA" id="ARBA00039050"/>
    </source>
</evidence>
<dbReference type="AlphaFoldDB" id="A0A5P9K0E2"/>
<dbReference type="Proteomes" id="UP000325614">
    <property type="component" value="Chromosome"/>
</dbReference>
<keyword evidence="10" id="KW-0472">Membrane</keyword>
<proteinExistence type="inferred from homology"/>
<dbReference type="InterPro" id="IPR027417">
    <property type="entry name" value="P-loop_NTPase"/>
</dbReference>
<reference evidence="17 18" key="1">
    <citation type="submission" date="2019-10" db="EMBL/GenBank/DDBJ databases">
        <title>Isolation, Identification of Microvirga thermotolerans HR1, a novel thermophilic bacterium and Comparative Genomics of the genus Microvirga.</title>
        <authorList>
            <person name="Li J."/>
            <person name="Zhang W."/>
            <person name="Lin M."/>
            <person name="Wang J."/>
        </authorList>
    </citation>
    <scope>NUCLEOTIDE SEQUENCE [LARGE SCALE GENOMIC DNA]</scope>
    <source>
        <strain evidence="17 18">HR1</strain>
    </source>
</reference>
<dbReference type="Pfam" id="PF00005">
    <property type="entry name" value="ABC_tran"/>
    <property type="match status" value="1"/>
</dbReference>
<comment type="subcellular location">
    <subcellularLocation>
        <location evidence="2">Cell inner membrane</location>
    </subcellularLocation>
    <subcellularLocation>
        <location evidence="1">Membrane</location>
        <topology evidence="1">Peripheral membrane protein</topology>
    </subcellularLocation>
</comment>
<comment type="similarity">
    <text evidence="12">Belongs to the ABC transporter superfamily. Glutathione importer (TC 3.A.1.5.11) family.</text>
</comment>
<keyword evidence="5" id="KW-1003">Cell membrane</keyword>
<keyword evidence="6" id="KW-0997">Cell inner membrane</keyword>
<dbReference type="GO" id="GO:0005886">
    <property type="term" value="C:plasma membrane"/>
    <property type="evidence" value="ECO:0007669"/>
    <property type="project" value="UniProtKB-SubCell"/>
</dbReference>
<evidence type="ECO:0000256" key="5">
    <source>
        <dbReference type="ARBA" id="ARBA00022475"/>
    </source>
</evidence>
<evidence type="ECO:0000256" key="1">
    <source>
        <dbReference type="ARBA" id="ARBA00004170"/>
    </source>
</evidence>
<name>A0A5P9K0E2_9HYPH</name>
<evidence type="ECO:0000256" key="7">
    <source>
        <dbReference type="ARBA" id="ARBA00022741"/>
    </source>
</evidence>
<evidence type="ECO:0000259" key="16">
    <source>
        <dbReference type="PROSITE" id="PS50893"/>
    </source>
</evidence>
<evidence type="ECO:0000256" key="8">
    <source>
        <dbReference type="ARBA" id="ARBA00022840"/>
    </source>
</evidence>
<dbReference type="SUPFAM" id="SSF52540">
    <property type="entry name" value="P-loop containing nucleoside triphosphate hydrolases"/>
    <property type="match status" value="1"/>
</dbReference>
<dbReference type="EMBL" id="CP045423">
    <property type="protein sequence ID" value="QFU17468.1"/>
    <property type="molecule type" value="Genomic_DNA"/>
</dbReference>